<name>A0A845RKL4_9FIRM</name>
<dbReference type="CDD" id="cd00093">
    <property type="entry name" value="HTH_XRE"/>
    <property type="match status" value="1"/>
</dbReference>
<feature type="domain" description="HTH cro/C1-type" evidence="1">
    <location>
        <begin position="7"/>
        <end position="61"/>
    </location>
</feature>
<sequence length="171" mass="18856">MTINERVKMARKALNLTQIEFGDKVGISQGHLTSIESGKRTVTDKSVIAICATFSINEEWLRTGTGEMFIASDSTIVSQLSSEYGLDAFEKVLIEGFLKMKPEERAVIKTYVRNLIDTLTTDEAAYKEFRAEYDKEHALPFAARGGDASGLAEAAERFNSTLSATDDKDGM</sequence>
<organism evidence="2 3">
    <name type="scientific">Anaerotruncus colihominis</name>
    <dbReference type="NCBI Taxonomy" id="169435"/>
    <lineage>
        <taxon>Bacteria</taxon>
        <taxon>Bacillati</taxon>
        <taxon>Bacillota</taxon>
        <taxon>Clostridia</taxon>
        <taxon>Eubacteriales</taxon>
        <taxon>Oscillospiraceae</taxon>
        <taxon>Anaerotruncus</taxon>
    </lineage>
</organism>
<evidence type="ECO:0000313" key="2">
    <source>
        <dbReference type="EMBL" id="NBI79365.1"/>
    </source>
</evidence>
<dbReference type="InterPro" id="IPR010982">
    <property type="entry name" value="Lambda_DNA-bd_dom_sf"/>
</dbReference>
<dbReference type="PROSITE" id="PS50943">
    <property type="entry name" value="HTH_CROC1"/>
    <property type="match status" value="1"/>
</dbReference>
<protein>
    <submittedName>
        <fullName evidence="2">XRE family transcriptional regulator</fullName>
    </submittedName>
</protein>
<evidence type="ECO:0000259" key="1">
    <source>
        <dbReference type="PROSITE" id="PS50943"/>
    </source>
</evidence>
<proteinExistence type="predicted"/>
<dbReference type="OrthoDB" id="2735991at2"/>
<reference evidence="2 3" key="1">
    <citation type="submission" date="2018-08" db="EMBL/GenBank/DDBJ databases">
        <title>Murine metabolic-syndrome-specific gut microbial biobank.</title>
        <authorList>
            <person name="Liu C."/>
        </authorList>
    </citation>
    <scope>NUCLEOTIDE SEQUENCE [LARGE SCALE GENOMIC DNA]</scope>
    <source>
        <strain evidence="2 3">X69</strain>
    </source>
</reference>
<accession>A0A845RKL4</accession>
<dbReference type="AlphaFoldDB" id="A0A845RKL4"/>
<dbReference type="Pfam" id="PF01381">
    <property type="entry name" value="HTH_3"/>
    <property type="match status" value="1"/>
</dbReference>
<comment type="caution">
    <text evidence="2">The sequence shown here is derived from an EMBL/GenBank/DDBJ whole genome shotgun (WGS) entry which is preliminary data.</text>
</comment>
<dbReference type="Gene3D" id="1.10.260.40">
    <property type="entry name" value="lambda repressor-like DNA-binding domains"/>
    <property type="match status" value="1"/>
</dbReference>
<dbReference type="GO" id="GO:0003677">
    <property type="term" value="F:DNA binding"/>
    <property type="evidence" value="ECO:0007669"/>
    <property type="project" value="InterPro"/>
</dbReference>
<dbReference type="InterPro" id="IPR001387">
    <property type="entry name" value="Cro/C1-type_HTH"/>
</dbReference>
<dbReference type="SMART" id="SM00530">
    <property type="entry name" value="HTH_XRE"/>
    <property type="match status" value="1"/>
</dbReference>
<evidence type="ECO:0000313" key="3">
    <source>
        <dbReference type="Proteomes" id="UP000446348"/>
    </source>
</evidence>
<gene>
    <name evidence="2" type="ORF">D3Z39_10910</name>
</gene>
<dbReference type="Proteomes" id="UP000446348">
    <property type="component" value="Unassembled WGS sequence"/>
</dbReference>
<dbReference type="EMBL" id="QXWZ01000019">
    <property type="protein sequence ID" value="NBI79365.1"/>
    <property type="molecule type" value="Genomic_DNA"/>
</dbReference>
<dbReference type="RefSeq" id="WP_160210131.1">
    <property type="nucleotide sequence ID" value="NZ_QXWZ01000019.1"/>
</dbReference>
<dbReference type="SUPFAM" id="SSF47413">
    <property type="entry name" value="lambda repressor-like DNA-binding domains"/>
    <property type="match status" value="1"/>
</dbReference>